<dbReference type="EMBL" id="NKHZ01000015">
    <property type="protein sequence ID" value="PNS21081.1"/>
    <property type="molecule type" value="Genomic_DNA"/>
</dbReference>
<dbReference type="InterPro" id="IPR029058">
    <property type="entry name" value="AB_hydrolase_fold"/>
</dbReference>
<dbReference type="InParanoid" id="A0A2K1R1B7"/>
<keyword evidence="5" id="KW-1185">Reference proteome</keyword>
<evidence type="ECO:0000259" key="3">
    <source>
        <dbReference type="Pfam" id="PF07859"/>
    </source>
</evidence>
<dbReference type="PANTHER" id="PTHR48081:SF8">
    <property type="entry name" value="ALPHA_BETA HYDROLASE FOLD-3 DOMAIN-CONTAINING PROTEIN-RELATED"/>
    <property type="match status" value="1"/>
</dbReference>
<proteinExistence type="predicted"/>
<sequence length="363" mass="39733">MAAVDQFPTPESVSALGKEKHPSYQAATAQVEKDAAEGRVPDFTDPKFLAGMRQMRKAGTDASYGPTPAGVKESTQKIKMRDGYESELRVFQPEKADAGGSPLVVLIYGGGFVMGENRQLGPYGRGLVQLYNAVVVAISYRLAPENKFPTGANDAWDSFKWITANIPSLGADPSKGFVVGGVSAGGNLSIVLTQNAIEQKIQPPLTGVWLCVPLTFHDERHVPDEYKKFYLSRKENAASAVLSEKTIQAFNGHCQQDPDSQWYSAMNNKEPFKGWPPTYIEVNGCDPLRDDGIIIDKMLRKNGTKTKFTAWPGLPHAHFALLPDMQLKKQAARDTMKGFAWLLGKEDPTDEFVDTHVDVPASG</sequence>
<dbReference type="AlphaFoldDB" id="A0A2K1R1B7"/>
<evidence type="ECO:0000256" key="2">
    <source>
        <dbReference type="SAM" id="MobiDB-lite"/>
    </source>
</evidence>
<dbReference type="SUPFAM" id="SSF53474">
    <property type="entry name" value="alpha/beta-Hydrolases"/>
    <property type="match status" value="1"/>
</dbReference>
<dbReference type="Pfam" id="PF07859">
    <property type="entry name" value="Abhydrolase_3"/>
    <property type="match status" value="1"/>
</dbReference>
<dbReference type="Gene3D" id="3.40.50.1820">
    <property type="entry name" value="alpha/beta hydrolase"/>
    <property type="match status" value="1"/>
</dbReference>
<name>A0A2K1R1B7_9PEZI</name>
<dbReference type="PANTHER" id="PTHR48081">
    <property type="entry name" value="AB HYDROLASE SUPERFAMILY PROTEIN C4A8.06C"/>
    <property type="match status" value="1"/>
</dbReference>
<feature type="domain" description="Alpha/beta hydrolase fold-3" evidence="3">
    <location>
        <begin position="104"/>
        <end position="318"/>
    </location>
</feature>
<dbReference type="InterPro" id="IPR013094">
    <property type="entry name" value="AB_hydrolase_3"/>
</dbReference>
<evidence type="ECO:0000313" key="4">
    <source>
        <dbReference type="EMBL" id="PNS21081.1"/>
    </source>
</evidence>
<organism evidence="4 5">
    <name type="scientific">Sphaceloma murrayae</name>
    <dbReference type="NCBI Taxonomy" id="2082308"/>
    <lineage>
        <taxon>Eukaryota</taxon>
        <taxon>Fungi</taxon>
        <taxon>Dikarya</taxon>
        <taxon>Ascomycota</taxon>
        <taxon>Pezizomycotina</taxon>
        <taxon>Dothideomycetes</taxon>
        <taxon>Dothideomycetidae</taxon>
        <taxon>Myriangiales</taxon>
        <taxon>Elsinoaceae</taxon>
        <taxon>Sphaceloma</taxon>
    </lineage>
</organism>
<dbReference type="Proteomes" id="UP000243797">
    <property type="component" value="Unassembled WGS sequence"/>
</dbReference>
<dbReference type="STRING" id="2082308.A0A2K1R1B7"/>
<evidence type="ECO:0000313" key="5">
    <source>
        <dbReference type="Proteomes" id="UP000243797"/>
    </source>
</evidence>
<feature type="compositionally biased region" description="Basic and acidic residues" evidence="2">
    <location>
        <begin position="31"/>
        <end position="43"/>
    </location>
</feature>
<accession>A0A2K1R1B7</accession>
<gene>
    <name evidence="4" type="ORF">CAC42_3418</name>
</gene>
<reference evidence="4 5" key="1">
    <citation type="submission" date="2017-06" db="EMBL/GenBank/DDBJ databases">
        <title>Draft genome sequence of a variant of Elsinoe murrayae.</title>
        <authorList>
            <person name="Cheng Q."/>
        </authorList>
    </citation>
    <scope>NUCLEOTIDE SEQUENCE [LARGE SCALE GENOMIC DNA]</scope>
    <source>
        <strain evidence="4 5">CQ-2017a</strain>
    </source>
</reference>
<evidence type="ECO:0000256" key="1">
    <source>
        <dbReference type="ARBA" id="ARBA00022801"/>
    </source>
</evidence>
<comment type="caution">
    <text evidence="4">The sequence shown here is derived from an EMBL/GenBank/DDBJ whole genome shotgun (WGS) entry which is preliminary data.</text>
</comment>
<dbReference type="GO" id="GO:0016787">
    <property type="term" value="F:hydrolase activity"/>
    <property type="evidence" value="ECO:0007669"/>
    <property type="project" value="UniProtKB-KW"/>
</dbReference>
<protein>
    <recommendedName>
        <fullName evidence="3">Alpha/beta hydrolase fold-3 domain-containing protein</fullName>
    </recommendedName>
</protein>
<feature type="region of interest" description="Disordered" evidence="2">
    <location>
        <begin position="1"/>
        <end position="43"/>
    </location>
</feature>
<keyword evidence="1" id="KW-0378">Hydrolase</keyword>
<dbReference type="OrthoDB" id="408631at2759"/>
<dbReference type="InterPro" id="IPR050300">
    <property type="entry name" value="GDXG_lipolytic_enzyme"/>
</dbReference>